<gene>
    <name evidence="1" type="ORF">MLD38_009322</name>
</gene>
<evidence type="ECO:0000313" key="1">
    <source>
        <dbReference type="EMBL" id="KAI4383489.1"/>
    </source>
</evidence>
<dbReference type="Proteomes" id="UP001057402">
    <property type="component" value="Chromosome 3"/>
</dbReference>
<evidence type="ECO:0000313" key="2">
    <source>
        <dbReference type="Proteomes" id="UP001057402"/>
    </source>
</evidence>
<sequence length="146" mass="15583">MISGNSVEVEQGNGGIEEVEMGEEEGADRAELEAKAVKNMGAAPSELVRGKLGDEFLKGVKRDGALCGLNEEESVDLDLGLGRVMNPGLDEGLDEAEEEIRVKDVINEEVEDNGEIEEGAGDEGPKEETKKMPTNPSHEFVGEQGV</sequence>
<dbReference type="EMBL" id="CM042882">
    <property type="protein sequence ID" value="KAI4383489.1"/>
    <property type="molecule type" value="Genomic_DNA"/>
</dbReference>
<comment type="caution">
    <text evidence="1">The sequence shown here is derived from an EMBL/GenBank/DDBJ whole genome shotgun (WGS) entry which is preliminary data.</text>
</comment>
<name>A0ACB9RX52_9MYRT</name>
<proteinExistence type="predicted"/>
<reference evidence="2" key="1">
    <citation type="journal article" date="2023" name="Front. Plant Sci.">
        <title>Chromosomal-level genome assembly of Melastoma candidum provides insights into trichome evolution.</title>
        <authorList>
            <person name="Zhong Y."/>
            <person name="Wu W."/>
            <person name="Sun C."/>
            <person name="Zou P."/>
            <person name="Liu Y."/>
            <person name="Dai S."/>
            <person name="Zhou R."/>
        </authorList>
    </citation>
    <scope>NUCLEOTIDE SEQUENCE [LARGE SCALE GENOMIC DNA]</scope>
</reference>
<organism evidence="1 2">
    <name type="scientific">Melastoma candidum</name>
    <dbReference type="NCBI Taxonomy" id="119954"/>
    <lineage>
        <taxon>Eukaryota</taxon>
        <taxon>Viridiplantae</taxon>
        <taxon>Streptophyta</taxon>
        <taxon>Embryophyta</taxon>
        <taxon>Tracheophyta</taxon>
        <taxon>Spermatophyta</taxon>
        <taxon>Magnoliopsida</taxon>
        <taxon>eudicotyledons</taxon>
        <taxon>Gunneridae</taxon>
        <taxon>Pentapetalae</taxon>
        <taxon>rosids</taxon>
        <taxon>malvids</taxon>
        <taxon>Myrtales</taxon>
        <taxon>Melastomataceae</taxon>
        <taxon>Melastomatoideae</taxon>
        <taxon>Melastomateae</taxon>
        <taxon>Melastoma</taxon>
    </lineage>
</organism>
<accession>A0ACB9RX52</accession>
<keyword evidence="2" id="KW-1185">Reference proteome</keyword>
<protein>
    <submittedName>
        <fullName evidence="1">Uncharacterized protein</fullName>
    </submittedName>
</protein>